<feature type="region of interest" description="Disordered" evidence="1">
    <location>
        <begin position="1"/>
        <end position="30"/>
    </location>
</feature>
<evidence type="ECO:0000313" key="2">
    <source>
        <dbReference type="EMBL" id="TDS07540.1"/>
    </source>
</evidence>
<organism evidence="2 3">
    <name type="scientific">Sphingobacterium paludis</name>
    <dbReference type="NCBI Taxonomy" id="1476465"/>
    <lineage>
        <taxon>Bacteria</taxon>
        <taxon>Pseudomonadati</taxon>
        <taxon>Bacteroidota</taxon>
        <taxon>Sphingobacteriia</taxon>
        <taxon>Sphingobacteriales</taxon>
        <taxon>Sphingobacteriaceae</taxon>
        <taxon>Sphingobacterium</taxon>
    </lineage>
</organism>
<protein>
    <submittedName>
        <fullName evidence="2">Uncharacterized protein</fullName>
    </submittedName>
</protein>
<evidence type="ECO:0000256" key="1">
    <source>
        <dbReference type="SAM" id="MobiDB-lite"/>
    </source>
</evidence>
<comment type="caution">
    <text evidence="2">The sequence shown here is derived from an EMBL/GenBank/DDBJ whole genome shotgun (WGS) entry which is preliminary data.</text>
</comment>
<proteinExistence type="predicted"/>
<dbReference type="Proteomes" id="UP000294752">
    <property type="component" value="Unassembled WGS sequence"/>
</dbReference>
<accession>A0A4R7CUN8</accession>
<keyword evidence="3" id="KW-1185">Reference proteome</keyword>
<evidence type="ECO:0000313" key="3">
    <source>
        <dbReference type="Proteomes" id="UP000294752"/>
    </source>
</evidence>
<dbReference type="EMBL" id="SNZV01000013">
    <property type="protein sequence ID" value="TDS07540.1"/>
    <property type="molecule type" value="Genomic_DNA"/>
</dbReference>
<feature type="compositionally biased region" description="Basic and acidic residues" evidence="1">
    <location>
        <begin position="12"/>
        <end position="24"/>
    </location>
</feature>
<sequence length="30" mass="3489">MSLQESGTTHFKVLERPCEEEARRRGNLTL</sequence>
<dbReference type="AlphaFoldDB" id="A0A4R7CUN8"/>
<gene>
    <name evidence="2" type="ORF">B0I21_11328</name>
</gene>
<reference evidence="2 3" key="1">
    <citation type="submission" date="2019-03" db="EMBL/GenBank/DDBJ databases">
        <title>Genomic Encyclopedia of Type Strains, Phase III (KMG-III): the genomes of soil and plant-associated and newly described type strains.</title>
        <authorList>
            <person name="Whitman W."/>
        </authorList>
    </citation>
    <scope>NUCLEOTIDE SEQUENCE [LARGE SCALE GENOMIC DNA]</scope>
    <source>
        <strain evidence="2 3">CGMCC 1.12801</strain>
    </source>
</reference>
<name>A0A4R7CUN8_9SPHI</name>